<evidence type="ECO:0000313" key="2">
    <source>
        <dbReference type="EMBL" id="KAK5697566.1"/>
    </source>
</evidence>
<accession>A0AAN7ZMX1</accession>
<evidence type="ECO:0000313" key="3">
    <source>
        <dbReference type="Proteomes" id="UP001310594"/>
    </source>
</evidence>
<reference evidence="2" key="1">
    <citation type="submission" date="2023-08" db="EMBL/GenBank/DDBJ databases">
        <title>Black Yeasts Isolated from many extreme environments.</title>
        <authorList>
            <person name="Coleine C."/>
            <person name="Stajich J.E."/>
            <person name="Selbmann L."/>
        </authorList>
    </citation>
    <scope>NUCLEOTIDE SEQUENCE</scope>
    <source>
        <strain evidence="2">CCFEE 5810</strain>
    </source>
</reference>
<protein>
    <submittedName>
        <fullName evidence="2">Uncharacterized protein</fullName>
    </submittedName>
</protein>
<sequence length="184" mass="20410">MAKVTFSGSFQSIEPSDTNGYLRTDVVSHASQLADDPEYRAKYYDEETAKIDQLLEQAEANSKRMGLGALHERMKDDAEVMKEADEGEFQALLQAEEMEELADRAREMSVMDEAKGDVSSPPIQARKRGEAQQPTPSVGNGVVDLTMTDDRVMSLMGRLSPLGERRLVSPSVTLEALARLPQFR</sequence>
<comment type="caution">
    <text evidence="2">The sequence shown here is derived from an EMBL/GenBank/DDBJ whole genome shotgun (WGS) entry which is preliminary data.</text>
</comment>
<organism evidence="2 3">
    <name type="scientific">Elasticomyces elasticus</name>
    <dbReference type="NCBI Taxonomy" id="574655"/>
    <lineage>
        <taxon>Eukaryota</taxon>
        <taxon>Fungi</taxon>
        <taxon>Dikarya</taxon>
        <taxon>Ascomycota</taxon>
        <taxon>Pezizomycotina</taxon>
        <taxon>Dothideomycetes</taxon>
        <taxon>Dothideomycetidae</taxon>
        <taxon>Mycosphaerellales</taxon>
        <taxon>Teratosphaeriaceae</taxon>
        <taxon>Elasticomyces</taxon>
    </lineage>
</organism>
<dbReference type="EMBL" id="JAVRQU010000011">
    <property type="protein sequence ID" value="KAK5697566.1"/>
    <property type="molecule type" value="Genomic_DNA"/>
</dbReference>
<feature type="region of interest" description="Disordered" evidence="1">
    <location>
        <begin position="1"/>
        <end position="20"/>
    </location>
</feature>
<gene>
    <name evidence="2" type="ORF">LTR97_007704</name>
</gene>
<dbReference type="Proteomes" id="UP001310594">
    <property type="component" value="Unassembled WGS sequence"/>
</dbReference>
<dbReference type="AlphaFoldDB" id="A0AAN7ZMX1"/>
<feature type="region of interest" description="Disordered" evidence="1">
    <location>
        <begin position="111"/>
        <end position="145"/>
    </location>
</feature>
<proteinExistence type="predicted"/>
<name>A0AAN7ZMX1_9PEZI</name>
<evidence type="ECO:0000256" key="1">
    <source>
        <dbReference type="SAM" id="MobiDB-lite"/>
    </source>
</evidence>